<keyword evidence="1 6" id="KW-0645">Protease</keyword>
<dbReference type="InterPro" id="IPR001915">
    <property type="entry name" value="Peptidase_M48"/>
</dbReference>
<dbReference type="PANTHER" id="PTHR22726">
    <property type="entry name" value="METALLOENDOPEPTIDASE OMA1"/>
    <property type="match status" value="1"/>
</dbReference>
<sequence>MLVPALFWAQGCAEVTHPTPTVAEVEEAQLAATRRHPFKTWSLERASRVFLRLLGVIPQTHGRTYPFLGFDWWVTEGGKIVIDNVWQPSPAHDAGLRQGDIIVSLHNWPVYPWVAEFDRKIRAVREISRDLTWRSLPRPYGRRGQAGGLNLLTLPGELLVALMLDARHLAMEARGRYLCGPVDLVVARGEETFPLTLYPQHLPAEYAILVDTQDRKVNAYAAPGRVILSQRLVSLCLNDDELAVVLGHELAHQVLGHLVRGAGHRRLGGAAGQAWRLVGLFATRTINTLTDLRRDYWLREAPPSVVQDAVVSVFSRQDEREADIYGLWYAHQAGFDIERGLALWERLGTLLHDPFDTTEFLDSHPAPMERLARLKRTARYFKAGQAASIFLQAQDLDRQPPPE</sequence>
<gene>
    <name evidence="8" type="ORF">ENW48_09295</name>
</gene>
<dbReference type="Gene3D" id="3.30.2010.10">
    <property type="entry name" value="Metalloproteases ('zincins'), catalytic domain"/>
    <property type="match status" value="1"/>
</dbReference>
<protein>
    <recommendedName>
        <fullName evidence="7">Peptidase M48 domain-containing protein</fullName>
    </recommendedName>
</protein>
<feature type="domain" description="Peptidase M48" evidence="7">
    <location>
        <begin position="204"/>
        <end position="377"/>
    </location>
</feature>
<evidence type="ECO:0000256" key="3">
    <source>
        <dbReference type="ARBA" id="ARBA00022801"/>
    </source>
</evidence>
<evidence type="ECO:0000313" key="8">
    <source>
        <dbReference type="EMBL" id="HGZ12401.1"/>
    </source>
</evidence>
<keyword evidence="5 6" id="KW-0482">Metalloprotease</keyword>
<dbReference type="Gene3D" id="2.30.42.10">
    <property type="match status" value="1"/>
</dbReference>
<evidence type="ECO:0000256" key="6">
    <source>
        <dbReference type="RuleBase" id="RU003983"/>
    </source>
</evidence>
<name>A0A7C5EQG6_9BACT</name>
<reference evidence="8" key="1">
    <citation type="journal article" date="2020" name="mSystems">
        <title>Genome- and Community-Level Interaction Insights into Carbon Utilization and Element Cycling Functions of Hydrothermarchaeota in Hydrothermal Sediment.</title>
        <authorList>
            <person name="Zhou Z."/>
            <person name="Liu Y."/>
            <person name="Xu W."/>
            <person name="Pan J."/>
            <person name="Luo Z.H."/>
            <person name="Li M."/>
        </authorList>
    </citation>
    <scope>NUCLEOTIDE SEQUENCE [LARGE SCALE GENOMIC DNA]</scope>
    <source>
        <strain evidence="8">SpSt-853</strain>
    </source>
</reference>
<keyword evidence="2" id="KW-0479">Metal-binding</keyword>
<keyword evidence="3 6" id="KW-0378">Hydrolase</keyword>
<comment type="cofactor">
    <cofactor evidence="6">
        <name>Zn(2+)</name>
        <dbReference type="ChEBI" id="CHEBI:29105"/>
    </cofactor>
    <text evidence="6">Binds 1 zinc ion per subunit.</text>
</comment>
<dbReference type="AlphaFoldDB" id="A0A7C5EQG6"/>
<evidence type="ECO:0000256" key="4">
    <source>
        <dbReference type="ARBA" id="ARBA00022833"/>
    </source>
</evidence>
<dbReference type="EMBL" id="DTKJ01000061">
    <property type="protein sequence ID" value="HGZ12401.1"/>
    <property type="molecule type" value="Genomic_DNA"/>
</dbReference>
<comment type="caution">
    <text evidence="8">The sequence shown here is derived from an EMBL/GenBank/DDBJ whole genome shotgun (WGS) entry which is preliminary data.</text>
</comment>
<dbReference type="InterPro" id="IPR036034">
    <property type="entry name" value="PDZ_sf"/>
</dbReference>
<keyword evidence="4 6" id="KW-0862">Zinc</keyword>
<dbReference type="GO" id="GO:0004222">
    <property type="term" value="F:metalloendopeptidase activity"/>
    <property type="evidence" value="ECO:0007669"/>
    <property type="project" value="InterPro"/>
</dbReference>
<evidence type="ECO:0000259" key="7">
    <source>
        <dbReference type="Pfam" id="PF01435"/>
    </source>
</evidence>
<dbReference type="GO" id="GO:0016020">
    <property type="term" value="C:membrane"/>
    <property type="evidence" value="ECO:0007669"/>
    <property type="project" value="TreeGrafter"/>
</dbReference>
<dbReference type="InterPro" id="IPR051156">
    <property type="entry name" value="Mito/Outer_Membr_Metalloprot"/>
</dbReference>
<accession>A0A7C5EQG6</accession>
<proteinExistence type="inferred from homology"/>
<dbReference type="GO" id="GO:0046872">
    <property type="term" value="F:metal ion binding"/>
    <property type="evidence" value="ECO:0007669"/>
    <property type="project" value="UniProtKB-KW"/>
</dbReference>
<dbReference type="PANTHER" id="PTHR22726:SF1">
    <property type="entry name" value="METALLOENDOPEPTIDASE OMA1, MITOCHONDRIAL"/>
    <property type="match status" value="1"/>
</dbReference>
<comment type="similarity">
    <text evidence="6">Belongs to the peptidase M48 family.</text>
</comment>
<organism evidence="8">
    <name type="scientific">Desulfobacca acetoxidans</name>
    <dbReference type="NCBI Taxonomy" id="60893"/>
    <lineage>
        <taxon>Bacteria</taxon>
        <taxon>Pseudomonadati</taxon>
        <taxon>Thermodesulfobacteriota</taxon>
        <taxon>Desulfobaccia</taxon>
        <taxon>Desulfobaccales</taxon>
        <taxon>Desulfobaccaceae</taxon>
        <taxon>Desulfobacca</taxon>
    </lineage>
</organism>
<dbReference type="GO" id="GO:0006515">
    <property type="term" value="P:protein quality control for misfolded or incompletely synthesized proteins"/>
    <property type="evidence" value="ECO:0007669"/>
    <property type="project" value="TreeGrafter"/>
</dbReference>
<evidence type="ECO:0000256" key="1">
    <source>
        <dbReference type="ARBA" id="ARBA00022670"/>
    </source>
</evidence>
<evidence type="ECO:0000256" key="2">
    <source>
        <dbReference type="ARBA" id="ARBA00022723"/>
    </source>
</evidence>
<evidence type="ECO:0000256" key="5">
    <source>
        <dbReference type="ARBA" id="ARBA00023049"/>
    </source>
</evidence>
<dbReference type="SUPFAM" id="SSF50156">
    <property type="entry name" value="PDZ domain-like"/>
    <property type="match status" value="1"/>
</dbReference>
<dbReference type="Pfam" id="PF01435">
    <property type="entry name" value="Peptidase_M48"/>
    <property type="match status" value="1"/>
</dbReference>